<dbReference type="EMBL" id="VKGK01000015">
    <property type="protein sequence ID" value="TRY13847.1"/>
    <property type="molecule type" value="Genomic_DNA"/>
</dbReference>
<sequence>MENFTLVKGEWLQHQERLKAPIDHIGKLADDPNLYDSIDKACSNEQAFLFLSRDGFFVLRPRYRSGSAFVELSVAHCQGGNGIIRYQPHIITLARKGKAKFIEFLTARKGLDRVAPRHGWTKHGYHQHLAIWRYTL</sequence>
<evidence type="ECO:0000313" key="2">
    <source>
        <dbReference type="Proteomes" id="UP000318126"/>
    </source>
</evidence>
<dbReference type="AlphaFoldDB" id="A0A553JN07"/>
<proteinExistence type="predicted"/>
<dbReference type="RefSeq" id="WP_144040628.1">
    <property type="nucleotide sequence ID" value="NZ_BMPL01000015.1"/>
</dbReference>
<dbReference type="OrthoDB" id="6402082at2"/>
<evidence type="ECO:0000313" key="1">
    <source>
        <dbReference type="EMBL" id="TRY13847.1"/>
    </source>
</evidence>
<comment type="caution">
    <text evidence="1">The sequence shown here is derived from an EMBL/GenBank/DDBJ whole genome shotgun (WGS) entry which is preliminary data.</text>
</comment>
<name>A0A553JN07_SHEHA</name>
<gene>
    <name evidence="1" type="ORF">FN961_13090</name>
</gene>
<keyword evidence="2" id="KW-1185">Reference proteome</keyword>
<protein>
    <submittedName>
        <fullName evidence="1">Uncharacterized protein</fullName>
    </submittedName>
</protein>
<reference evidence="2" key="1">
    <citation type="submission" date="2019-07" db="EMBL/GenBank/DDBJ databases">
        <title>Shewanella sp. YLB-08 draft genomic sequence.</title>
        <authorList>
            <person name="Yu L."/>
        </authorList>
    </citation>
    <scope>NUCLEOTIDE SEQUENCE [LARGE SCALE GENOMIC DNA]</scope>
    <source>
        <strain evidence="2">JCM 20706</strain>
    </source>
</reference>
<organism evidence="1 2">
    <name type="scientific">Shewanella hanedai</name>
    <name type="common">Alteromonas hanedai</name>
    <dbReference type="NCBI Taxonomy" id="25"/>
    <lineage>
        <taxon>Bacteria</taxon>
        <taxon>Pseudomonadati</taxon>
        <taxon>Pseudomonadota</taxon>
        <taxon>Gammaproteobacteria</taxon>
        <taxon>Alteromonadales</taxon>
        <taxon>Shewanellaceae</taxon>
        <taxon>Shewanella</taxon>
    </lineage>
</organism>
<dbReference type="Proteomes" id="UP000318126">
    <property type="component" value="Unassembled WGS sequence"/>
</dbReference>
<accession>A0A553JN07</accession>